<dbReference type="CDD" id="cd00038">
    <property type="entry name" value="CAP_ED"/>
    <property type="match status" value="2"/>
</dbReference>
<dbReference type="PANTHER" id="PTHR23011:SF28">
    <property type="entry name" value="CYCLIC NUCLEOTIDE-BINDING DOMAIN CONTAINING PROTEIN"/>
    <property type="match status" value="1"/>
</dbReference>
<dbReference type="InterPro" id="IPR014710">
    <property type="entry name" value="RmlC-like_jellyroll"/>
</dbReference>
<comment type="caution">
    <text evidence="3">The sequence shown here is derived from an EMBL/GenBank/DDBJ whole genome shotgun (WGS) entry which is preliminary data.</text>
</comment>
<sequence>MSEEIRSPRASRKSSDASKKTGQDSLGSSFRKKIKFNARSTLQRAAKSIMANNKGNAHCENVCRLLRIKQADRTASDTSALLSNLSKLPFFSELPLHAVEELLTTVKYQRIEKSSVLLRQGMEGDTLLVLISGSLNILRQVELSSGSGKGGKETHGHITYRAIDLPLQAYDPEDNKLGHMVSQIHAPEAVGDLAMLRQGVKRTATVACTAPVDLILIDKVSFDRMRKKYGNILYLPERYLDVFHKNETDRSADDSALMESILLSLRIFQALPVDVLRSIIPKLYTEVYKPGQNIFQHGDEANKLYLLIKGSVNLYDPHDVSNLKQAVELGVLEPPPDYDTLVANWEAQAHSLPSDQHPPRIHQRSSVQLELAVVNQAMAKASASKMVRAHILCGVRD</sequence>
<reference evidence="3 4" key="1">
    <citation type="journal article" date="2015" name="Genome Biol. Evol.">
        <title>Comparative Genomics of a Bacterivorous Green Alga Reveals Evolutionary Causalities and Consequences of Phago-Mixotrophic Mode of Nutrition.</title>
        <authorList>
            <person name="Burns J.A."/>
            <person name="Paasch A."/>
            <person name="Narechania A."/>
            <person name="Kim E."/>
        </authorList>
    </citation>
    <scope>NUCLEOTIDE SEQUENCE [LARGE SCALE GENOMIC DNA]</scope>
    <source>
        <strain evidence="3 4">PLY_AMNH</strain>
    </source>
</reference>
<evidence type="ECO:0000313" key="4">
    <source>
        <dbReference type="Proteomes" id="UP001190700"/>
    </source>
</evidence>
<evidence type="ECO:0000259" key="2">
    <source>
        <dbReference type="PROSITE" id="PS50042"/>
    </source>
</evidence>
<dbReference type="SUPFAM" id="SSF51206">
    <property type="entry name" value="cAMP-binding domain-like"/>
    <property type="match status" value="2"/>
</dbReference>
<dbReference type="PANTHER" id="PTHR23011">
    <property type="entry name" value="CYCLIC NUCLEOTIDE-BINDING DOMAIN CONTAINING PROTEIN"/>
    <property type="match status" value="1"/>
</dbReference>
<accession>A0AAE0ES29</accession>
<dbReference type="InterPro" id="IPR000595">
    <property type="entry name" value="cNMP-bd_dom"/>
</dbReference>
<feature type="compositionally biased region" description="Basic and acidic residues" evidence="1">
    <location>
        <begin position="1"/>
        <end position="22"/>
    </location>
</feature>
<gene>
    <name evidence="3" type="ORF">CYMTET_52003</name>
</gene>
<feature type="domain" description="Cyclic nucleotide-binding" evidence="2">
    <location>
        <begin position="90"/>
        <end position="225"/>
    </location>
</feature>
<evidence type="ECO:0000313" key="3">
    <source>
        <dbReference type="EMBL" id="KAK3237952.1"/>
    </source>
</evidence>
<protein>
    <recommendedName>
        <fullName evidence="2">Cyclic nucleotide-binding domain-containing protein</fullName>
    </recommendedName>
</protein>
<feature type="domain" description="Cyclic nucleotide-binding" evidence="2">
    <location>
        <begin position="267"/>
        <end position="330"/>
    </location>
</feature>
<dbReference type="EMBL" id="LGRX02034387">
    <property type="protein sequence ID" value="KAK3237952.1"/>
    <property type="molecule type" value="Genomic_DNA"/>
</dbReference>
<evidence type="ECO:0000256" key="1">
    <source>
        <dbReference type="SAM" id="MobiDB-lite"/>
    </source>
</evidence>
<dbReference type="InterPro" id="IPR018490">
    <property type="entry name" value="cNMP-bd_dom_sf"/>
</dbReference>
<dbReference type="AlphaFoldDB" id="A0AAE0ES29"/>
<feature type="region of interest" description="Disordered" evidence="1">
    <location>
        <begin position="1"/>
        <end position="27"/>
    </location>
</feature>
<dbReference type="Proteomes" id="UP001190700">
    <property type="component" value="Unassembled WGS sequence"/>
</dbReference>
<dbReference type="SMART" id="SM00100">
    <property type="entry name" value="cNMP"/>
    <property type="match status" value="2"/>
</dbReference>
<dbReference type="PROSITE" id="PS50042">
    <property type="entry name" value="CNMP_BINDING_3"/>
    <property type="match status" value="2"/>
</dbReference>
<organism evidence="3 4">
    <name type="scientific">Cymbomonas tetramitiformis</name>
    <dbReference type="NCBI Taxonomy" id="36881"/>
    <lineage>
        <taxon>Eukaryota</taxon>
        <taxon>Viridiplantae</taxon>
        <taxon>Chlorophyta</taxon>
        <taxon>Pyramimonadophyceae</taxon>
        <taxon>Pyramimonadales</taxon>
        <taxon>Pyramimonadaceae</taxon>
        <taxon>Cymbomonas</taxon>
    </lineage>
</organism>
<proteinExistence type="predicted"/>
<keyword evidence="4" id="KW-1185">Reference proteome</keyword>
<name>A0AAE0ES29_9CHLO</name>
<dbReference type="Gene3D" id="2.60.120.10">
    <property type="entry name" value="Jelly Rolls"/>
    <property type="match status" value="2"/>
</dbReference>